<evidence type="ECO:0000313" key="5">
    <source>
        <dbReference type="Proteomes" id="UP001417504"/>
    </source>
</evidence>
<feature type="domain" description="Phosphatidic acid phosphatase type 2/haloperoxidase" evidence="3">
    <location>
        <begin position="223"/>
        <end position="330"/>
    </location>
</feature>
<feature type="compositionally biased region" description="Polar residues" evidence="1">
    <location>
        <begin position="118"/>
        <end position="128"/>
    </location>
</feature>
<dbReference type="PANTHER" id="PTHR14969:SF13">
    <property type="entry name" value="AT30094P"/>
    <property type="match status" value="1"/>
</dbReference>
<dbReference type="AlphaFoldDB" id="A0AAP0F1Z3"/>
<dbReference type="InterPro" id="IPR036938">
    <property type="entry name" value="PAP2/HPO_sf"/>
</dbReference>
<protein>
    <recommendedName>
        <fullName evidence="3">Phosphatidic acid phosphatase type 2/haloperoxidase domain-containing protein</fullName>
    </recommendedName>
</protein>
<dbReference type="Proteomes" id="UP001417504">
    <property type="component" value="Unassembled WGS sequence"/>
</dbReference>
<dbReference type="PANTHER" id="PTHR14969">
    <property type="entry name" value="SPHINGOSINE-1-PHOSPHATE PHOSPHOHYDROLASE"/>
    <property type="match status" value="1"/>
</dbReference>
<name>A0AAP0F1Z3_9MAGN</name>
<dbReference type="Pfam" id="PF01569">
    <property type="entry name" value="PAP2"/>
    <property type="match status" value="1"/>
</dbReference>
<proteinExistence type="predicted"/>
<keyword evidence="5" id="KW-1185">Reference proteome</keyword>
<gene>
    <name evidence="4" type="ORF">Sjap_020420</name>
</gene>
<dbReference type="Gene3D" id="1.20.144.10">
    <property type="entry name" value="Phosphatidic acid phosphatase type 2/haloperoxidase"/>
    <property type="match status" value="1"/>
</dbReference>
<dbReference type="SUPFAM" id="SSF48317">
    <property type="entry name" value="Acid phosphatase/Vanadium-dependent haloperoxidase"/>
    <property type="match status" value="1"/>
</dbReference>
<feature type="region of interest" description="Disordered" evidence="1">
    <location>
        <begin position="118"/>
        <end position="224"/>
    </location>
</feature>
<comment type="caution">
    <text evidence="4">The sequence shown here is derived from an EMBL/GenBank/DDBJ whole genome shotgun (WGS) entry which is preliminary data.</text>
</comment>
<sequence>MNKEHMRSEATICGLKCLVETEQEHERDEHGENEEAENSESEASPSSLCKESVQRHSVSSSSTIPRAHSFMPFSWSYRSIASLELEIFAEFGFLLLLPKTSCTRSSFPAQATPAHVSNFRNGLYQTSGTHRDKTPQHHPSQPSDQPGRHVVSPPPHDLRPHHPPHPPKIPRDLRRRPLLVSNPHRRPPLPSLHKIPPRPSDRPRTPHRIAPRPPPRRARQVSVKRPRPVYNKGMSLTVSVDHWSFPSGHSSRVCFVASFLCGSSDSINAALVELRGLACGKIAKAFVWIVCLWSVVTSLSRVLLGRHFVLDVLAGACLGVVEAWLVFWFLEFGVLD</sequence>
<accession>A0AAP0F1Z3</accession>
<feature type="region of interest" description="Disordered" evidence="1">
    <location>
        <begin position="23"/>
        <end position="63"/>
    </location>
</feature>
<feature type="transmembrane region" description="Helical" evidence="2">
    <location>
        <begin position="309"/>
        <end position="330"/>
    </location>
</feature>
<evidence type="ECO:0000259" key="3">
    <source>
        <dbReference type="Pfam" id="PF01569"/>
    </source>
</evidence>
<keyword evidence="2" id="KW-0472">Membrane</keyword>
<dbReference type="GO" id="GO:0042392">
    <property type="term" value="F:sphingosine-1-phosphate phosphatase activity"/>
    <property type="evidence" value="ECO:0007669"/>
    <property type="project" value="TreeGrafter"/>
</dbReference>
<feature type="compositionally biased region" description="Basic residues" evidence="1">
    <location>
        <begin position="205"/>
        <end position="224"/>
    </location>
</feature>
<dbReference type="EMBL" id="JBBNAE010000008">
    <property type="protein sequence ID" value="KAK9103166.1"/>
    <property type="molecule type" value="Genomic_DNA"/>
</dbReference>
<evidence type="ECO:0000256" key="1">
    <source>
        <dbReference type="SAM" id="MobiDB-lite"/>
    </source>
</evidence>
<reference evidence="4 5" key="1">
    <citation type="submission" date="2024-01" db="EMBL/GenBank/DDBJ databases">
        <title>Genome assemblies of Stephania.</title>
        <authorList>
            <person name="Yang L."/>
        </authorList>
    </citation>
    <scope>NUCLEOTIDE SEQUENCE [LARGE SCALE GENOMIC DNA]</scope>
    <source>
        <strain evidence="4">QJT</strain>
        <tissue evidence="4">Leaf</tissue>
    </source>
</reference>
<dbReference type="InterPro" id="IPR000326">
    <property type="entry name" value="PAP2/HPO"/>
</dbReference>
<feature type="compositionally biased region" description="Acidic residues" evidence="1">
    <location>
        <begin position="31"/>
        <end position="40"/>
    </location>
</feature>
<evidence type="ECO:0000313" key="4">
    <source>
        <dbReference type="EMBL" id="KAK9103166.1"/>
    </source>
</evidence>
<organism evidence="4 5">
    <name type="scientific">Stephania japonica</name>
    <dbReference type="NCBI Taxonomy" id="461633"/>
    <lineage>
        <taxon>Eukaryota</taxon>
        <taxon>Viridiplantae</taxon>
        <taxon>Streptophyta</taxon>
        <taxon>Embryophyta</taxon>
        <taxon>Tracheophyta</taxon>
        <taxon>Spermatophyta</taxon>
        <taxon>Magnoliopsida</taxon>
        <taxon>Ranunculales</taxon>
        <taxon>Menispermaceae</taxon>
        <taxon>Menispermoideae</taxon>
        <taxon>Cissampelideae</taxon>
        <taxon>Stephania</taxon>
    </lineage>
</organism>
<keyword evidence="2" id="KW-0812">Transmembrane</keyword>
<evidence type="ECO:0000256" key="2">
    <source>
        <dbReference type="SAM" id="Phobius"/>
    </source>
</evidence>
<feature type="transmembrane region" description="Helical" evidence="2">
    <location>
        <begin position="285"/>
        <end position="304"/>
    </location>
</feature>
<keyword evidence="2" id="KW-1133">Transmembrane helix</keyword>
<feature type="compositionally biased region" description="Basic residues" evidence="1">
    <location>
        <begin position="173"/>
        <end position="187"/>
    </location>
</feature>